<reference evidence="6 7" key="1">
    <citation type="submission" date="2019-05" db="EMBL/GenBank/DDBJ databases">
        <title>Mumia sp. nov., isolated from the intestinal contents of plateau pika (Ochotona curzoniae) in the Qinghai-Tibet plateau of China.</title>
        <authorList>
            <person name="Tian Z."/>
        </authorList>
    </citation>
    <scope>NUCLEOTIDE SEQUENCE [LARGE SCALE GENOMIC DNA]</scope>
    <source>
        <strain evidence="7">527</strain>
        <strain evidence="6">Z527</strain>
    </source>
</reference>
<evidence type="ECO:0000313" key="7">
    <source>
        <dbReference type="Proteomes" id="UP000306740"/>
    </source>
</evidence>
<dbReference type="PRINTS" id="PR00081">
    <property type="entry name" value="GDHRDH"/>
</dbReference>
<comment type="caution">
    <text evidence="6">The sequence shown here is derived from an EMBL/GenBank/DDBJ whole genome shotgun (WGS) entry which is preliminary data.</text>
</comment>
<evidence type="ECO:0000256" key="2">
    <source>
        <dbReference type="ARBA" id="ARBA00023002"/>
    </source>
</evidence>
<gene>
    <name evidence="6" type="ORF">FHE65_21985</name>
    <name evidence="5" type="ORF">FHE65_23590</name>
</gene>
<dbReference type="PROSITE" id="PS00061">
    <property type="entry name" value="ADH_SHORT"/>
    <property type="match status" value="1"/>
</dbReference>
<evidence type="ECO:0000256" key="1">
    <source>
        <dbReference type="ARBA" id="ARBA00006484"/>
    </source>
</evidence>
<sequence length="306" mass="31215">MRVATSDALAGRRVLVTGAARGIGAALAVRLAERGAGVALLGLEPDALAATAARAGGARSGGARSGGAPWFACDVTDRAALEDTVERAVDALGGLDVVVANAGVAAQLPLVGGDPYVWDRTLAVNLTGVYDTVRLAGPHLSHPQGYALLVSSLAAAVHLPLMGAYSASKAGVEALGNALRLELAPSGARVGVAYFGELDTDMTSRGFGTEAASTLVRGTPLGRVAPLEHAIDALERGVARRSRVVASPRFVRAALPARGAVQRGVERTLRRSRVRRALQIARHEGAGLTTPQPSAASAPDGHRETA</sequence>
<keyword evidence="2" id="KW-0560">Oxidoreductase</keyword>
<accession>A0A5C4MEK9</accession>
<evidence type="ECO:0000313" key="5">
    <source>
        <dbReference type="EMBL" id="TNC39867.1"/>
    </source>
</evidence>
<name>A0A5C4MEK9_9ACTN</name>
<dbReference type="GO" id="GO:0016491">
    <property type="term" value="F:oxidoreductase activity"/>
    <property type="evidence" value="ECO:0007669"/>
    <property type="project" value="UniProtKB-KW"/>
</dbReference>
<proteinExistence type="inferred from homology"/>
<evidence type="ECO:0000313" key="6">
    <source>
        <dbReference type="EMBL" id="TNC41772.1"/>
    </source>
</evidence>
<dbReference type="Gene3D" id="3.40.50.720">
    <property type="entry name" value="NAD(P)-binding Rossmann-like Domain"/>
    <property type="match status" value="1"/>
</dbReference>
<dbReference type="AlphaFoldDB" id="A0A5C4MEK9"/>
<feature type="region of interest" description="Disordered" evidence="4">
    <location>
        <begin position="281"/>
        <end position="306"/>
    </location>
</feature>
<dbReference type="EMBL" id="VDFR01000112">
    <property type="protein sequence ID" value="TNC39867.1"/>
    <property type="molecule type" value="Genomic_DNA"/>
</dbReference>
<dbReference type="InterPro" id="IPR036291">
    <property type="entry name" value="NAD(P)-bd_dom_sf"/>
</dbReference>
<protein>
    <submittedName>
        <fullName evidence="6">SDR family NAD(P)-dependent oxidoreductase</fullName>
    </submittedName>
</protein>
<dbReference type="InterPro" id="IPR020904">
    <property type="entry name" value="Sc_DH/Rdtase_CS"/>
</dbReference>
<dbReference type="Proteomes" id="UP000306740">
    <property type="component" value="Unassembled WGS sequence"/>
</dbReference>
<evidence type="ECO:0000256" key="3">
    <source>
        <dbReference type="RuleBase" id="RU000363"/>
    </source>
</evidence>
<dbReference type="Pfam" id="PF00106">
    <property type="entry name" value="adh_short"/>
    <property type="match status" value="1"/>
</dbReference>
<dbReference type="PANTHER" id="PTHR44196">
    <property type="entry name" value="DEHYDROGENASE/REDUCTASE SDR FAMILY MEMBER 7B"/>
    <property type="match status" value="1"/>
</dbReference>
<dbReference type="InterPro" id="IPR002347">
    <property type="entry name" value="SDR_fam"/>
</dbReference>
<dbReference type="SUPFAM" id="SSF51735">
    <property type="entry name" value="NAD(P)-binding Rossmann-fold domains"/>
    <property type="match status" value="1"/>
</dbReference>
<evidence type="ECO:0000256" key="4">
    <source>
        <dbReference type="SAM" id="MobiDB-lite"/>
    </source>
</evidence>
<comment type="similarity">
    <text evidence="1 3">Belongs to the short-chain dehydrogenases/reductases (SDR) family.</text>
</comment>
<dbReference type="PANTHER" id="PTHR44196:SF1">
    <property type="entry name" value="DEHYDROGENASE_REDUCTASE SDR FAMILY MEMBER 7B"/>
    <property type="match status" value="1"/>
</dbReference>
<dbReference type="PRINTS" id="PR00080">
    <property type="entry name" value="SDRFAMILY"/>
</dbReference>
<dbReference type="OrthoDB" id="3743899at2"/>
<dbReference type="EMBL" id="VDFR01000103">
    <property type="protein sequence ID" value="TNC41772.1"/>
    <property type="molecule type" value="Genomic_DNA"/>
</dbReference>
<dbReference type="GO" id="GO:0016020">
    <property type="term" value="C:membrane"/>
    <property type="evidence" value="ECO:0007669"/>
    <property type="project" value="TreeGrafter"/>
</dbReference>
<dbReference type="CDD" id="cd05233">
    <property type="entry name" value="SDR_c"/>
    <property type="match status" value="1"/>
</dbReference>
<organism evidence="6 7">
    <name type="scientific">Mumia zhuanghuii</name>
    <dbReference type="NCBI Taxonomy" id="2585211"/>
    <lineage>
        <taxon>Bacteria</taxon>
        <taxon>Bacillati</taxon>
        <taxon>Actinomycetota</taxon>
        <taxon>Actinomycetes</taxon>
        <taxon>Propionibacteriales</taxon>
        <taxon>Nocardioidaceae</taxon>
        <taxon>Mumia</taxon>
    </lineage>
</organism>